<reference evidence="2" key="1">
    <citation type="journal article" date="2014" name="Nat. Genet.">
        <title>A reference genome for common bean and genome-wide analysis of dual domestications.</title>
        <authorList>
            <person name="Schmutz J."/>
            <person name="McClean P.E."/>
            <person name="Mamidi S."/>
            <person name="Wu G.A."/>
            <person name="Cannon S.B."/>
            <person name="Grimwood J."/>
            <person name="Jenkins J."/>
            <person name="Shu S."/>
            <person name="Song Q."/>
            <person name="Chavarro C."/>
            <person name="Torres-Torres M."/>
            <person name="Geffroy V."/>
            <person name="Moghaddam S.M."/>
            <person name="Gao D."/>
            <person name="Abernathy B."/>
            <person name="Barry K."/>
            <person name="Blair M."/>
            <person name="Brick M.A."/>
            <person name="Chovatia M."/>
            <person name="Gepts P."/>
            <person name="Goodstein D.M."/>
            <person name="Gonzales M."/>
            <person name="Hellsten U."/>
            <person name="Hyten D.L."/>
            <person name="Jia G."/>
            <person name="Kelly J.D."/>
            <person name="Kudrna D."/>
            <person name="Lee R."/>
            <person name="Richard M.M."/>
            <person name="Miklas P.N."/>
            <person name="Osorno J.M."/>
            <person name="Rodrigues J."/>
            <person name="Thareau V."/>
            <person name="Urrea C.A."/>
            <person name="Wang M."/>
            <person name="Yu Y."/>
            <person name="Zhang M."/>
            <person name="Wing R.A."/>
            <person name="Cregan P.B."/>
            <person name="Rokhsar D.S."/>
            <person name="Jackson S.A."/>
        </authorList>
    </citation>
    <scope>NUCLEOTIDE SEQUENCE [LARGE SCALE GENOMIC DNA]</scope>
    <source>
        <strain evidence="2">cv. G19833</strain>
    </source>
</reference>
<dbReference type="AlphaFoldDB" id="V7C423"/>
<dbReference type="EMBL" id="CM002291">
    <property type="protein sequence ID" value="ESW24128.1"/>
    <property type="molecule type" value="Genomic_DNA"/>
</dbReference>
<proteinExistence type="predicted"/>
<feature type="non-terminal residue" evidence="1">
    <location>
        <position position="1"/>
    </location>
</feature>
<name>V7C423_PHAVU</name>
<dbReference type="Gramene" id="ESW24128">
    <property type="protein sequence ID" value="ESW24128"/>
    <property type="gene ID" value="PHAVU_004G1052001g"/>
</dbReference>
<evidence type="ECO:0000313" key="2">
    <source>
        <dbReference type="Proteomes" id="UP000000226"/>
    </source>
</evidence>
<dbReference type="OrthoDB" id="1932741at2759"/>
<dbReference type="Proteomes" id="UP000000226">
    <property type="component" value="Chromosome 4"/>
</dbReference>
<sequence>RYEGCIKSRYVNNIIAYKGEEFVCLQETKLKVITEEKCFFVWGNNRVGWLHNEGVNGCGSLLSMWNLDSFDLQCNKQSGNYECGYYVM</sequence>
<evidence type="ECO:0000313" key="1">
    <source>
        <dbReference type="EMBL" id="ESW24128.1"/>
    </source>
</evidence>
<accession>V7C423</accession>
<keyword evidence="2" id="KW-1185">Reference proteome</keyword>
<protein>
    <submittedName>
        <fullName evidence="1">Uncharacterized protein</fullName>
    </submittedName>
</protein>
<organism evidence="1 2">
    <name type="scientific">Phaseolus vulgaris</name>
    <name type="common">Kidney bean</name>
    <name type="synonym">French bean</name>
    <dbReference type="NCBI Taxonomy" id="3885"/>
    <lineage>
        <taxon>Eukaryota</taxon>
        <taxon>Viridiplantae</taxon>
        <taxon>Streptophyta</taxon>
        <taxon>Embryophyta</taxon>
        <taxon>Tracheophyta</taxon>
        <taxon>Spermatophyta</taxon>
        <taxon>Magnoliopsida</taxon>
        <taxon>eudicotyledons</taxon>
        <taxon>Gunneridae</taxon>
        <taxon>Pentapetalae</taxon>
        <taxon>rosids</taxon>
        <taxon>fabids</taxon>
        <taxon>Fabales</taxon>
        <taxon>Fabaceae</taxon>
        <taxon>Papilionoideae</taxon>
        <taxon>50 kb inversion clade</taxon>
        <taxon>NPAAA clade</taxon>
        <taxon>indigoferoid/millettioid clade</taxon>
        <taxon>Phaseoleae</taxon>
        <taxon>Phaseolus</taxon>
    </lineage>
</organism>
<dbReference type="OMA" id="LENIDNW"/>
<gene>
    <name evidence="1" type="ORF">PHAVU_004G1052001g</name>
</gene>